<evidence type="ECO:0000313" key="3">
    <source>
        <dbReference type="Proteomes" id="UP000712600"/>
    </source>
</evidence>
<name>A0A8S9QBW4_BRACR</name>
<protein>
    <submittedName>
        <fullName evidence="2">Uncharacterized protein</fullName>
    </submittedName>
</protein>
<gene>
    <name evidence="2" type="ORF">F2Q69_00019755</name>
</gene>
<feature type="compositionally biased region" description="Basic residues" evidence="1">
    <location>
        <begin position="7"/>
        <end position="18"/>
    </location>
</feature>
<organism evidence="2 3">
    <name type="scientific">Brassica cretica</name>
    <name type="common">Mustard</name>
    <dbReference type="NCBI Taxonomy" id="69181"/>
    <lineage>
        <taxon>Eukaryota</taxon>
        <taxon>Viridiplantae</taxon>
        <taxon>Streptophyta</taxon>
        <taxon>Embryophyta</taxon>
        <taxon>Tracheophyta</taxon>
        <taxon>Spermatophyta</taxon>
        <taxon>Magnoliopsida</taxon>
        <taxon>eudicotyledons</taxon>
        <taxon>Gunneridae</taxon>
        <taxon>Pentapetalae</taxon>
        <taxon>rosids</taxon>
        <taxon>malvids</taxon>
        <taxon>Brassicales</taxon>
        <taxon>Brassicaceae</taxon>
        <taxon>Brassiceae</taxon>
        <taxon>Brassica</taxon>
    </lineage>
</organism>
<evidence type="ECO:0000313" key="2">
    <source>
        <dbReference type="EMBL" id="KAF3536048.1"/>
    </source>
</evidence>
<feature type="compositionally biased region" description="Basic and acidic residues" evidence="1">
    <location>
        <begin position="146"/>
        <end position="164"/>
    </location>
</feature>
<evidence type="ECO:0000256" key="1">
    <source>
        <dbReference type="SAM" id="MobiDB-lite"/>
    </source>
</evidence>
<dbReference type="EMBL" id="QGKX02001290">
    <property type="protein sequence ID" value="KAF3536048.1"/>
    <property type="molecule type" value="Genomic_DNA"/>
</dbReference>
<accession>A0A8S9QBW4</accession>
<sequence>MGGAPPRMRRSPSRKLRVREREREREREKSLKEAEKETESPNSRRRKRIFGYRRLERTRIEPLIEFIEILKVSPYWLPLFAPARESQLQETPEYWRGIIRQHIDFEPTRTPVHHHQGKVVPWLLDDGSSPEQKKSDQGKSTNGVSKKQELNRVDVNIKHEEVDTGKPSLQRKNTSGASKGEASEKERRLFCSPKEAYKKVMNLQ</sequence>
<dbReference type="Proteomes" id="UP000712600">
    <property type="component" value="Unassembled WGS sequence"/>
</dbReference>
<proteinExistence type="predicted"/>
<feature type="compositionally biased region" description="Basic and acidic residues" evidence="1">
    <location>
        <begin position="19"/>
        <end position="39"/>
    </location>
</feature>
<dbReference type="AlphaFoldDB" id="A0A8S9QBW4"/>
<feature type="region of interest" description="Disordered" evidence="1">
    <location>
        <begin position="122"/>
        <end position="190"/>
    </location>
</feature>
<feature type="region of interest" description="Disordered" evidence="1">
    <location>
        <begin position="1"/>
        <end position="44"/>
    </location>
</feature>
<comment type="caution">
    <text evidence="2">The sequence shown here is derived from an EMBL/GenBank/DDBJ whole genome shotgun (WGS) entry which is preliminary data.</text>
</comment>
<reference evidence="2" key="1">
    <citation type="submission" date="2019-12" db="EMBL/GenBank/DDBJ databases">
        <title>Genome sequencing and annotation of Brassica cretica.</title>
        <authorList>
            <person name="Studholme D.J."/>
            <person name="Sarris P."/>
        </authorList>
    </citation>
    <scope>NUCLEOTIDE SEQUENCE</scope>
    <source>
        <strain evidence="2">PFS-109/04</strain>
        <tissue evidence="2">Leaf</tissue>
    </source>
</reference>